<feature type="transmembrane region" description="Helical" evidence="1">
    <location>
        <begin position="26"/>
        <end position="46"/>
    </location>
</feature>
<gene>
    <name evidence="2" type="ORF">ERS019486_01451</name>
    <name evidence="3" type="ORF">ERS021383_01682</name>
    <name evidence="4" type="ORF">SAMEA3431391_00096</name>
</gene>
<keyword evidence="1" id="KW-1133">Transmembrane helix</keyword>
<dbReference type="EMBL" id="LR216058">
    <property type="protein sequence ID" value="VFI31364.1"/>
    <property type="molecule type" value="Genomic_DNA"/>
</dbReference>
<dbReference type="EMBL" id="CKGU01000021">
    <property type="protein sequence ID" value="CIS64100.1"/>
    <property type="molecule type" value="Genomic_DNA"/>
</dbReference>
<dbReference type="EMBL" id="CKTV01000031">
    <property type="protein sequence ID" value="CJA51687.1"/>
    <property type="molecule type" value="Genomic_DNA"/>
</dbReference>
<evidence type="ECO:0000313" key="5">
    <source>
        <dbReference type="Proteomes" id="UP000042745"/>
    </source>
</evidence>
<proteinExistence type="predicted"/>
<protein>
    <submittedName>
        <fullName evidence="2">Uncharacterized protein</fullName>
    </submittedName>
</protein>
<evidence type="ECO:0000313" key="4">
    <source>
        <dbReference type="EMBL" id="VFI31364.1"/>
    </source>
</evidence>
<dbReference type="Proteomes" id="UP000042745">
    <property type="component" value="Unassembled WGS sequence"/>
</dbReference>
<dbReference type="AlphaFoldDB" id="A0A0U0G5R8"/>
<reference evidence="5 6" key="1">
    <citation type="submission" date="2015-03" db="EMBL/GenBank/DDBJ databases">
        <authorList>
            <consortium name="Pathogen Informatics"/>
            <person name="Murphy D."/>
        </authorList>
    </citation>
    <scope>NUCLEOTIDE SEQUENCE [LARGE SCALE GENOMIC DNA]</scope>
    <source>
        <strain evidence="3 6">SMRU1873</strain>
        <strain evidence="2">SMRU328</strain>
        <strain evidence="5">type strain: N</strain>
    </source>
</reference>
<evidence type="ECO:0000256" key="1">
    <source>
        <dbReference type="SAM" id="Phobius"/>
    </source>
</evidence>
<evidence type="ECO:0000313" key="2">
    <source>
        <dbReference type="EMBL" id="CIS64100.1"/>
    </source>
</evidence>
<keyword evidence="1" id="KW-0472">Membrane</keyword>
<sequence>MNYIICAYSIILMFSAYFGYKKKLGVSVVSILINLCLCTSTLFNLFYSINYLKLLISIFLILLSVSLLYDRKISGNKINYSHHCIRFIIHVLIICYLFL</sequence>
<name>A0A0U0G5R8_STREE</name>
<evidence type="ECO:0000313" key="7">
    <source>
        <dbReference type="Proteomes" id="UP000290138"/>
    </source>
</evidence>
<evidence type="ECO:0000313" key="6">
    <source>
        <dbReference type="Proteomes" id="UP000043005"/>
    </source>
</evidence>
<organism evidence="2 5">
    <name type="scientific">Streptococcus pneumoniae</name>
    <dbReference type="NCBI Taxonomy" id="1313"/>
    <lineage>
        <taxon>Bacteria</taxon>
        <taxon>Bacillati</taxon>
        <taxon>Bacillota</taxon>
        <taxon>Bacilli</taxon>
        <taxon>Lactobacillales</taxon>
        <taxon>Streptococcaceae</taxon>
        <taxon>Streptococcus</taxon>
    </lineage>
</organism>
<accession>A0A0U0G5R8</accession>
<evidence type="ECO:0000313" key="3">
    <source>
        <dbReference type="EMBL" id="CJA51687.1"/>
    </source>
</evidence>
<feature type="transmembrane region" description="Helical" evidence="1">
    <location>
        <begin position="51"/>
        <end position="68"/>
    </location>
</feature>
<keyword evidence="1" id="KW-0812">Transmembrane</keyword>
<dbReference type="Proteomes" id="UP000290138">
    <property type="component" value="Chromosome"/>
</dbReference>
<dbReference type="Proteomes" id="UP000043005">
    <property type="component" value="Unassembled WGS sequence"/>
</dbReference>
<reference evidence="4 7" key="2">
    <citation type="submission" date="2019-02" db="EMBL/GenBank/DDBJ databases">
        <authorList>
            <consortium name="Pathogen Informatics"/>
        </authorList>
    </citation>
    <scope>NUCLEOTIDE SEQUENCE [LARGE SCALE GENOMIC DNA]</scope>
    <source>
        <strain evidence="4">GPS_HK_21-sc-2296565</strain>
    </source>
</reference>